<keyword evidence="2 4" id="KW-0238">DNA-binding</keyword>
<feature type="domain" description="HTH tetR-type" evidence="5">
    <location>
        <begin position="18"/>
        <end position="78"/>
    </location>
</feature>
<evidence type="ECO:0000259" key="5">
    <source>
        <dbReference type="PROSITE" id="PS50977"/>
    </source>
</evidence>
<name>A0ABV9B7Y1_9ACTN</name>
<feature type="DNA-binding region" description="H-T-H motif" evidence="4">
    <location>
        <begin position="41"/>
        <end position="60"/>
    </location>
</feature>
<evidence type="ECO:0000313" key="6">
    <source>
        <dbReference type="EMBL" id="MFC4506616.1"/>
    </source>
</evidence>
<dbReference type="InterPro" id="IPR009057">
    <property type="entry name" value="Homeodomain-like_sf"/>
</dbReference>
<dbReference type="InterPro" id="IPR011075">
    <property type="entry name" value="TetR_C"/>
</dbReference>
<dbReference type="Gene3D" id="1.10.10.60">
    <property type="entry name" value="Homeodomain-like"/>
    <property type="match status" value="1"/>
</dbReference>
<dbReference type="PANTHER" id="PTHR30055:SF234">
    <property type="entry name" value="HTH-TYPE TRANSCRIPTIONAL REGULATOR BETI"/>
    <property type="match status" value="1"/>
</dbReference>
<accession>A0ABV9B7Y1</accession>
<keyword evidence="3" id="KW-0804">Transcription</keyword>
<reference evidence="7" key="1">
    <citation type="journal article" date="2019" name="Int. J. Syst. Evol. Microbiol.">
        <title>The Global Catalogue of Microorganisms (GCM) 10K type strain sequencing project: providing services to taxonomists for standard genome sequencing and annotation.</title>
        <authorList>
            <consortium name="The Broad Institute Genomics Platform"/>
            <consortium name="The Broad Institute Genome Sequencing Center for Infectious Disease"/>
            <person name="Wu L."/>
            <person name="Ma J."/>
        </authorList>
    </citation>
    <scope>NUCLEOTIDE SEQUENCE [LARGE SCALE GENOMIC DNA]</scope>
    <source>
        <strain evidence="7">CGMCC 4.7177</strain>
    </source>
</reference>
<dbReference type="Pfam" id="PF00440">
    <property type="entry name" value="TetR_N"/>
    <property type="match status" value="1"/>
</dbReference>
<proteinExistence type="predicted"/>
<sequence length="214" mass="22915">MTEEIRTTAGRPIGARGLKTRSQLLLCLKEVLAEHGYHATRVIDVARRARTSPATFYQYFADVDAAVLDLARPVAQEGSDGLIYAEIGSGWGGGRNAAGSTVDAFFAFWREHEVVLRVVDLRAAEEDSRFTEIRRRMLSGLLGHLEYAITARPSSPGAADESFAAAEALTVLLAAAAGRQDPETADSQVVRQMLVEIIARAVSGGTAAVQLSTA</sequence>
<dbReference type="Proteomes" id="UP001595839">
    <property type="component" value="Unassembled WGS sequence"/>
</dbReference>
<evidence type="ECO:0000256" key="3">
    <source>
        <dbReference type="ARBA" id="ARBA00023163"/>
    </source>
</evidence>
<keyword evidence="1" id="KW-0805">Transcription regulation</keyword>
<dbReference type="PROSITE" id="PS50977">
    <property type="entry name" value="HTH_TETR_2"/>
    <property type="match status" value="1"/>
</dbReference>
<organism evidence="6 7">
    <name type="scientific">Streptomyces vulcanius</name>
    <dbReference type="NCBI Taxonomy" id="1441876"/>
    <lineage>
        <taxon>Bacteria</taxon>
        <taxon>Bacillati</taxon>
        <taxon>Actinomycetota</taxon>
        <taxon>Actinomycetes</taxon>
        <taxon>Kitasatosporales</taxon>
        <taxon>Streptomycetaceae</taxon>
        <taxon>Streptomyces</taxon>
    </lineage>
</organism>
<dbReference type="InterPro" id="IPR050109">
    <property type="entry name" value="HTH-type_TetR-like_transc_reg"/>
</dbReference>
<dbReference type="InterPro" id="IPR001647">
    <property type="entry name" value="HTH_TetR"/>
</dbReference>
<keyword evidence="7" id="KW-1185">Reference proteome</keyword>
<evidence type="ECO:0000313" key="7">
    <source>
        <dbReference type="Proteomes" id="UP001595839"/>
    </source>
</evidence>
<gene>
    <name evidence="6" type="ORF">ACFPIH_45445</name>
</gene>
<dbReference type="Pfam" id="PF19352">
    <property type="entry name" value="TetR_C_38"/>
    <property type="match status" value="1"/>
</dbReference>
<dbReference type="PANTHER" id="PTHR30055">
    <property type="entry name" value="HTH-TYPE TRANSCRIPTIONAL REGULATOR RUTR"/>
    <property type="match status" value="1"/>
</dbReference>
<dbReference type="SUPFAM" id="SSF46689">
    <property type="entry name" value="Homeodomain-like"/>
    <property type="match status" value="1"/>
</dbReference>
<dbReference type="RefSeq" id="WP_381184745.1">
    <property type="nucleotide sequence ID" value="NZ_JBHSFK010000045.1"/>
</dbReference>
<evidence type="ECO:0000256" key="1">
    <source>
        <dbReference type="ARBA" id="ARBA00023015"/>
    </source>
</evidence>
<dbReference type="Gene3D" id="1.10.357.10">
    <property type="entry name" value="Tetracycline Repressor, domain 2"/>
    <property type="match status" value="1"/>
</dbReference>
<protein>
    <submittedName>
        <fullName evidence="6">TetR family transcriptional regulator</fullName>
    </submittedName>
</protein>
<dbReference type="EMBL" id="JBHSFK010000045">
    <property type="protein sequence ID" value="MFC4506616.1"/>
    <property type="molecule type" value="Genomic_DNA"/>
</dbReference>
<evidence type="ECO:0000256" key="2">
    <source>
        <dbReference type="ARBA" id="ARBA00023125"/>
    </source>
</evidence>
<evidence type="ECO:0000256" key="4">
    <source>
        <dbReference type="PROSITE-ProRule" id="PRU00335"/>
    </source>
</evidence>
<comment type="caution">
    <text evidence="6">The sequence shown here is derived from an EMBL/GenBank/DDBJ whole genome shotgun (WGS) entry which is preliminary data.</text>
</comment>